<proteinExistence type="predicted"/>
<keyword evidence="3" id="KW-1185">Reference proteome</keyword>
<sequence length="379" mass="41802">MKPREILPQATFQAPETLSVGLQARLEAYQQARANLAMSEELEKALSDPRWEVRCAVAERLSAQSPRRHIESALNDKDHCVRQAAVRALGCAGSDAPLDLLQERLRDEHWQVREVTLLTAGEFHLLLPISMIEDLLHDESEPVRQAARYALERLQDEKDRVASLPIHLLERTKPSLFARSTPKLSVPASNSPTRRRRFSPLKAGLLAAALLVVFAALSAAGFGLGWWSPLLGNPDQYTTLNQEKTIDGVTVRLLKVYLDQGRTAIVYDTFSPATKDPFRQDGSTLTSAYPQTQGAVTGGGYVQIDKQDPQLRHIYTVYKAFVVPASVDSLTVTWTVTMVSGEPKLGTGHSLAFTFSFSAPFHHVNDPHVTDPYKSGAGA</sequence>
<keyword evidence="1" id="KW-0812">Transmembrane</keyword>
<evidence type="ECO:0000313" key="3">
    <source>
        <dbReference type="Proteomes" id="UP000635565"/>
    </source>
</evidence>
<name>A0ABQ3VA36_9CHLR</name>
<protein>
    <recommendedName>
        <fullName evidence="4">HEAT repeat domain-containing protein</fullName>
    </recommendedName>
</protein>
<accession>A0ABQ3VA36</accession>
<dbReference type="Gene3D" id="1.25.10.10">
    <property type="entry name" value="Leucine-rich Repeat Variant"/>
    <property type="match status" value="1"/>
</dbReference>
<evidence type="ECO:0000313" key="2">
    <source>
        <dbReference type="EMBL" id="GHO82699.1"/>
    </source>
</evidence>
<comment type="caution">
    <text evidence="2">The sequence shown here is derived from an EMBL/GenBank/DDBJ whole genome shotgun (WGS) entry which is preliminary data.</text>
</comment>
<evidence type="ECO:0000256" key="1">
    <source>
        <dbReference type="SAM" id="Phobius"/>
    </source>
</evidence>
<evidence type="ECO:0008006" key="4">
    <source>
        <dbReference type="Google" id="ProtNLM"/>
    </source>
</evidence>
<dbReference type="InterPro" id="IPR011989">
    <property type="entry name" value="ARM-like"/>
</dbReference>
<gene>
    <name evidence="2" type="ORF">KSZ_07050</name>
</gene>
<feature type="transmembrane region" description="Helical" evidence="1">
    <location>
        <begin position="203"/>
        <end position="227"/>
    </location>
</feature>
<dbReference type="EMBL" id="BNJJ01000002">
    <property type="protein sequence ID" value="GHO82699.1"/>
    <property type="molecule type" value="Genomic_DNA"/>
</dbReference>
<dbReference type="SUPFAM" id="SSF48371">
    <property type="entry name" value="ARM repeat"/>
    <property type="match status" value="1"/>
</dbReference>
<dbReference type="InterPro" id="IPR016024">
    <property type="entry name" value="ARM-type_fold"/>
</dbReference>
<keyword evidence="1" id="KW-0472">Membrane</keyword>
<dbReference type="RefSeq" id="WP_201360345.1">
    <property type="nucleotide sequence ID" value="NZ_BNJJ01000002.1"/>
</dbReference>
<organism evidence="2 3">
    <name type="scientific">Dictyobacter formicarum</name>
    <dbReference type="NCBI Taxonomy" id="2778368"/>
    <lineage>
        <taxon>Bacteria</taxon>
        <taxon>Bacillati</taxon>
        <taxon>Chloroflexota</taxon>
        <taxon>Ktedonobacteria</taxon>
        <taxon>Ktedonobacterales</taxon>
        <taxon>Dictyobacteraceae</taxon>
        <taxon>Dictyobacter</taxon>
    </lineage>
</organism>
<dbReference type="Proteomes" id="UP000635565">
    <property type="component" value="Unassembled WGS sequence"/>
</dbReference>
<keyword evidence="1" id="KW-1133">Transmembrane helix</keyword>
<reference evidence="2 3" key="1">
    <citation type="journal article" date="2021" name="Int. J. Syst. Evol. Microbiol.">
        <title>Reticulibacter mediterranei gen. nov., sp. nov., within the new family Reticulibacteraceae fam. nov., and Ktedonospora formicarum gen. nov., sp. nov., Ktedonobacter robiniae sp. nov., Dictyobacter formicarum sp. nov. and Dictyobacter arantiisoli sp. nov., belonging to the class Ktedonobacteria.</title>
        <authorList>
            <person name="Yabe S."/>
            <person name="Zheng Y."/>
            <person name="Wang C.M."/>
            <person name="Sakai Y."/>
            <person name="Abe K."/>
            <person name="Yokota A."/>
            <person name="Donadio S."/>
            <person name="Cavaletti L."/>
            <person name="Monciardini P."/>
        </authorList>
    </citation>
    <scope>NUCLEOTIDE SEQUENCE [LARGE SCALE GENOMIC DNA]</scope>
    <source>
        <strain evidence="2 3">SOSP1-9</strain>
    </source>
</reference>
<dbReference type="Pfam" id="PF13646">
    <property type="entry name" value="HEAT_2"/>
    <property type="match status" value="1"/>
</dbReference>